<evidence type="ECO:0000313" key="1">
    <source>
        <dbReference type="EMBL" id="TEB33485.1"/>
    </source>
</evidence>
<comment type="caution">
    <text evidence="1">The sequence shown here is derived from an EMBL/GenBank/DDBJ whole genome shotgun (WGS) entry which is preliminary data.</text>
</comment>
<evidence type="ECO:0000313" key="2">
    <source>
        <dbReference type="Proteomes" id="UP000298030"/>
    </source>
</evidence>
<name>A0A4Y7TH31_COPMI</name>
<dbReference type="AlphaFoldDB" id="A0A4Y7TH31"/>
<gene>
    <name evidence="1" type="ORF">FA13DRAFT_1730512</name>
</gene>
<protein>
    <submittedName>
        <fullName evidence="1">Uncharacterized protein</fullName>
    </submittedName>
</protein>
<sequence>MASEKRRKGDKRFQCCYKDCKKMFTTNQNRQSKLALSLTLPSHSDLALSPSVEAYRGEAIPLQMRIRICKSLRPPAPSEQEKDRQSPV</sequence>
<dbReference type="EMBL" id="QPFP01000012">
    <property type="protein sequence ID" value="TEB33485.1"/>
    <property type="molecule type" value="Genomic_DNA"/>
</dbReference>
<organism evidence="1 2">
    <name type="scientific">Coprinellus micaceus</name>
    <name type="common">Glistening ink-cap mushroom</name>
    <name type="synonym">Coprinus micaceus</name>
    <dbReference type="NCBI Taxonomy" id="71717"/>
    <lineage>
        <taxon>Eukaryota</taxon>
        <taxon>Fungi</taxon>
        <taxon>Dikarya</taxon>
        <taxon>Basidiomycota</taxon>
        <taxon>Agaricomycotina</taxon>
        <taxon>Agaricomycetes</taxon>
        <taxon>Agaricomycetidae</taxon>
        <taxon>Agaricales</taxon>
        <taxon>Agaricineae</taxon>
        <taxon>Psathyrellaceae</taxon>
        <taxon>Coprinellus</taxon>
    </lineage>
</organism>
<dbReference type="Proteomes" id="UP000298030">
    <property type="component" value="Unassembled WGS sequence"/>
</dbReference>
<keyword evidence="2" id="KW-1185">Reference proteome</keyword>
<accession>A0A4Y7TH31</accession>
<dbReference type="OrthoDB" id="3010638at2759"/>
<reference evidence="1 2" key="1">
    <citation type="journal article" date="2019" name="Nat. Ecol. Evol.">
        <title>Megaphylogeny resolves global patterns of mushroom evolution.</title>
        <authorList>
            <person name="Varga T."/>
            <person name="Krizsan K."/>
            <person name="Foldi C."/>
            <person name="Dima B."/>
            <person name="Sanchez-Garcia M."/>
            <person name="Sanchez-Ramirez S."/>
            <person name="Szollosi G.J."/>
            <person name="Szarkandi J.G."/>
            <person name="Papp V."/>
            <person name="Albert L."/>
            <person name="Andreopoulos W."/>
            <person name="Angelini C."/>
            <person name="Antonin V."/>
            <person name="Barry K.W."/>
            <person name="Bougher N.L."/>
            <person name="Buchanan P."/>
            <person name="Buyck B."/>
            <person name="Bense V."/>
            <person name="Catcheside P."/>
            <person name="Chovatia M."/>
            <person name="Cooper J."/>
            <person name="Damon W."/>
            <person name="Desjardin D."/>
            <person name="Finy P."/>
            <person name="Geml J."/>
            <person name="Haridas S."/>
            <person name="Hughes K."/>
            <person name="Justo A."/>
            <person name="Karasinski D."/>
            <person name="Kautmanova I."/>
            <person name="Kiss B."/>
            <person name="Kocsube S."/>
            <person name="Kotiranta H."/>
            <person name="LaButti K.M."/>
            <person name="Lechner B.E."/>
            <person name="Liimatainen K."/>
            <person name="Lipzen A."/>
            <person name="Lukacs Z."/>
            <person name="Mihaltcheva S."/>
            <person name="Morgado L.N."/>
            <person name="Niskanen T."/>
            <person name="Noordeloos M.E."/>
            <person name="Ohm R.A."/>
            <person name="Ortiz-Santana B."/>
            <person name="Ovrebo C."/>
            <person name="Racz N."/>
            <person name="Riley R."/>
            <person name="Savchenko A."/>
            <person name="Shiryaev A."/>
            <person name="Soop K."/>
            <person name="Spirin V."/>
            <person name="Szebenyi C."/>
            <person name="Tomsovsky M."/>
            <person name="Tulloss R.E."/>
            <person name="Uehling J."/>
            <person name="Grigoriev I.V."/>
            <person name="Vagvolgyi C."/>
            <person name="Papp T."/>
            <person name="Martin F.M."/>
            <person name="Miettinen O."/>
            <person name="Hibbett D.S."/>
            <person name="Nagy L.G."/>
        </authorList>
    </citation>
    <scope>NUCLEOTIDE SEQUENCE [LARGE SCALE GENOMIC DNA]</scope>
    <source>
        <strain evidence="1 2">FP101781</strain>
    </source>
</reference>
<proteinExistence type="predicted"/>